<dbReference type="PANTHER" id="PTHR15893">
    <property type="entry name" value="RIBOSOMAL PROTEIN L27"/>
    <property type="match status" value="1"/>
</dbReference>
<protein>
    <submittedName>
        <fullName evidence="5">39S ribosomal protein L27, mitochondrial</fullName>
    </submittedName>
</protein>
<dbReference type="InterPro" id="IPR001684">
    <property type="entry name" value="Ribosomal_bL27"/>
</dbReference>
<evidence type="ECO:0000313" key="4">
    <source>
        <dbReference type="Proteomes" id="UP000694888"/>
    </source>
</evidence>
<evidence type="ECO:0000256" key="2">
    <source>
        <dbReference type="ARBA" id="ARBA00022980"/>
    </source>
</evidence>
<dbReference type="PANTHER" id="PTHR15893:SF0">
    <property type="entry name" value="LARGE RIBOSOMAL SUBUNIT PROTEIN BL27M"/>
    <property type="match status" value="1"/>
</dbReference>
<organism evidence="4 5">
    <name type="scientific">Aplysia californica</name>
    <name type="common">California sea hare</name>
    <dbReference type="NCBI Taxonomy" id="6500"/>
    <lineage>
        <taxon>Eukaryota</taxon>
        <taxon>Metazoa</taxon>
        <taxon>Spiralia</taxon>
        <taxon>Lophotrochozoa</taxon>
        <taxon>Mollusca</taxon>
        <taxon>Gastropoda</taxon>
        <taxon>Heterobranchia</taxon>
        <taxon>Euthyneura</taxon>
        <taxon>Tectipleura</taxon>
        <taxon>Aplysiida</taxon>
        <taxon>Aplysioidea</taxon>
        <taxon>Aplysiidae</taxon>
        <taxon>Aplysia</taxon>
    </lineage>
</organism>
<dbReference type="SUPFAM" id="SSF110324">
    <property type="entry name" value="Ribosomal L27 protein-like"/>
    <property type="match status" value="1"/>
</dbReference>
<keyword evidence="4" id="KW-1185">Reference proteome</keyword>
<keyword evidence="2 5" id="KW-0689">Ribosomal protein</keyword>
<accession>A0ABM0K483</accession>
<dbReference type="Proteomes" id="UP000694888">
    <property type="component" value="Unplaced"/>
</dbReference>
<dbReference type="GeneID" id="101846688"/>
<sequence>MAASLLRKSVTGVLQVPRLATNFLFSKSLPVLAVEPARCASKKAGGTVRNKKGRTKKKYRGLKAQDGSFVHSHDVLATQYGLRFYPGENVLLDPDCTLRAAYDGIVVISTETLNPYPDSPLYAPTQNGLVLQKKFIHVIPTPLHGKFRLLSET</sequence>
<evidence type="ECO:0000256" key="1">
    <source>
        <dbReference type="ARBA" id="ARBA00010797"/>
    </source>
</evidence>
<name>A0ABM0K483_APLCA</name>
<dbReference type="GO" id="GO:0005840">
    <property type="term" value="C:ribosome"/>
    <property type="evidence" value="ECO:0007669"/>
    <property type="project" value="UniProtKB-KW"/>
</dbReference>
<gene>
    <name evidence="5" type="primary">LOC101846688</name>
</gene>
<dbReference type="RefSeq" id="XP_005108367.1">
    <property type="nucleotide sequence ID" value="XM_005108310.3"/>
</dbReference>
<dbReference type="Gene3D" id="2.40.50.100">
    <property type="match status" value="1"/>
</dbReference>
<dbReference type="Pfam" id="PF01016">
    <property type="entry name" value="Ribosomal_L27"/>
    <property type="match status" value="1"/>
</dbReference>
<keyword evidence="3" id="KW-0687">Ribonucleoprotein</keyword>
<evidence type="ECO:0000313" key="5">
    <source>
        <dbReference type="RefSeq" id="XP_005108367.1"/>
    </source>
</evidence>
<proteinExistence type="inferred from homology"/>
<reference evidence="5" key="1">
    <citation type="submission" date="2025-08" db="UniProtKB">
        <authorList>
            <consortium name="RefSeq"/>
        </authorList>
    </citation>
    <scope>IDENTIFICATION</scope>
</reference>
<evidence type="ECO:0000256" key="3">
    <source>
        <dbReference type="ARBA" id="ARBA00023274"/>
    </source>
</evidence>
<comment type="similarity">
    <text evidence="1">Belongs to the bacterial ribosomal protein bL27 family.</text>
</comment>